<keyword evidence="2 7" id="KW-0540">Nuclease</keyword>
<keyword evidence="7" id="KW-0963">Cytoplasm</keyword>
<dbReference type="AlphaFoldDB" id="A0A806KJS5"/>
<dbReference type="EMBL" id="JQ844233">
    <property type="protein sequence ID" value="AGS53444.1"/>
    <property type="molecule type" value="Genomic_DNA"/>
</dbReference>
<reference evidence="8" key="1">
    <citation type="submission" date="2012-03" db="EMBL/GenBank/DDBJ databases">
        <title>Functional metagenomics reveals considerable lignocellulase gene clusters in the gut microbiome of a wood-feeding higher termite.</title>
        <authorList>
            <person name="Liu N."/>
        </authorList>
    </citation>
    <scope>NUCLEOTIDE SEQUENCE</scope>
</reference>
<evidence type="ECO:0000256" key="3">
    <source>
        <dbReference type="ARBA" id="ARBA00022723"/>
    </source>
</evidence>
<keyword evidence="6 7" id="KW-0862">Zinc</keyword>
<dbReference type="GO" id="GO:0004222">
    <property type="term" value="F:metalloendopeptidase activity"/>
    <property type="evidence" value="ECO:0007669"/>
    <property type="project" value="InterPro"/>
</dbReference>
<evidence type="ECO:0000256" key="1">
    <source>
        <dbReference type="ARBA" id="ARBA00010875"/>
    </source>
</evidence>
<dbReference type="GO" id="GO:0006364">
    <property type="term" value="P:rRNA processing"/>
    <property type="evidence" value="ECO:0007669"/>
    <property type="project" value="UniProtKB-UniRule"/>
</dbReference>
<feature type="binding site" evidence="7">
    <location>
        <position position="124"/>
    </location>
    <ligand>
        <name>Zn(2+)</name>
        <dbReference type="ChEBI" id="CHEBI:29105"/>
        <note>catalytic</note>
    </ligand>
</feature>
<evidence type="ECO:0000256" key="7">
    <source>
        <dbReference type="HAMAP-Rule" id="MF_00009"/>
    </source>
</evidence>
<dbReference type="PANTHER" id="PTHR46986:SF1">
    <property type="entry name" value="ENDORIBONUCLEASE YBEY, CHLOROPLASTIC"/>
    <property type="match status" value="1"/>
</dbReference>
<dbReference type="EC" id="3.1.-.-" evidence="7"/>
<dbReference type="GO" id="GO:0005737">
    <property type="term" value="C:cytoplasm"/>
    <property type="evidence" value="ECO:0007669"/>
    <property type="project" value="UniProtKB-SubCell"/>
</dbReference>
<keyword evidence="3 7" id="KW-0479">Metal-binding</keyword>
<comment type="cofactor">
    <cofactor evidence="7">
        <name>Zn(2+)</name>
        <dbReference type="ChEBI" id="CHEBI:29105"/>
    </cofactor>
    <text evidence="7">Binds 1 zinc ion.</text>
</comment>
<gene>
    <name evidence="7" type="primary">ybeY</name>
</gene>
<dbReference type="GO" id="GO:0004521">
    <property type="term" value="F:RNA endonuclease activity"/>
    <property type="evidence" value="ECO:0007669"/>
    <property type="project" value="UniProtKB-UniRule"/>
</dbReference>
<name>A0A806KJS5_9BACT</name>
<comment type="subcellular location">
    <subcellularLocation>
        <location evidence="7">Cytoplasm</location>
    </subcellularLocation>
</comment>
<comment type="similarity">
    <text evidence="1 7">Belongs to the endoribonuclease YbeY family.</text>
</comment>
<evidence type="ECO:0000256" key="5">
    <source>
        <dbReference type="ARBA" id="ARBA00022801"/>
    </source>
</evidence>
<protein>
    <recommendedName>
        <fullName evidence="7">Endoribonuclease YbeY</fullName>
        <ecNumber evidence="7">3.1.-.-</ecNumber>
    </recommendedName>
</protein>
<keyword evidence="4 7" id="KW-0255">Endonuclease</keyword>
<dbReference type="Gene3D" id="3.40.390.30">
    <property type="entry name" value="Metalloproteases ('zincins'), catalytic domain"/>
    <property type="match status" value="1"/>
</dbReference>
<evidence type="ECO:0000256" key="4">
    <source>
        <dbReference type="ARBA" id="ARBA00022759"/>
    </source>
</evidence>
<dbReference type="HAMAP" id="MF_00009">
    <property type="entry name" value="Endoribonucl_YbeY"/>
    <property type="match status" value="1"/>
</dbReference>
<feature type="binding site" evidence="7">
    <location>
        <position position="114"/>
    </location>
    <ligand>
        <name>Zn(2+)</name>
        <dbReference type="ChEBI" id="CHEBI:29105"/>
        <note>catalytic</note>
    </ligand>
</feature>
<dbReference type="InterPro" id="IPR002036">
    <property type="entry name" value="YbeY"/>
</dbReference>
<dbReference type="SUPFAM" id="SSF55486">
    <property type="entry name" value="Metalloproteases ('zincins'), catalytic domain"/>
    <property type="match status" value="1"/>
</dbReference>
<evidence type="ECO:0000256" key="6">
    <source>
        <dbReference type="ARBA" id="ARBA00022833"/>
    </source>
</evidence>
<evidence type="ECO:0000256" key="2">
    <source>
        <dbReference type="ARBA" id="ARBA00022722"/>
    </source>
</evidence>
<dbReference type="Pfam" id="PF02130">
    <property type="entry name" value="YbeY"/>
    <property type="match status" value="1"/>
</dbReference>
<dbReference type="NCBIfam" id="TIGR00043">
    <property type="entry name" value="rRNA maturation RNase YbeY"/>
    <property type="match status" value="1"/>
</dbReference>
<keyword evidence="7" id="KW-0698">rRNA processing</keyword>
<proteinExistence type="inferred from homology"/>
<sequence>MNKAVVNAQEVPLPSWSPFLCGFALKVLEEIKKEDWQLSFFLCGDKTIKELNAKYRNKPEPTDILSFNLGAVIHEGGRDIYLPGDIVISLDTLRENALYFQTPEDEELRRLVIHGILHLDGMDHKTTDKKEPMLSLQEEILDKLKNERIIPDAPGGGDN</sequence>
<keyword evidence="7" id="KW-0690">Ribosome biogenesis</keyword>
<organism evidence="8">
    <name type="scientific">uncultured bacterium contig00027</name>
    <dbReference type="NCBI Taxonomy" id="1181516"/>
    <lineage>
        <taxon>Bacteria</taxon>
        <taxon>environmental samples</taxon>
    </lineage>
</organism>
<accession>A0A806KJS5</accession>
<evidence type="ECO:0000313" key="8">
    <source>
        <dbReference type="EMBL" id="AGS53444.1"/>
    </source>
</evidence>
<comment type="function">
    <text evidence="7">Single strand-specific metallo-endoribonuclease involved in late-stage 70S ribosome quality control and in maturation of the 3' terminus of the 16S rRNA.</text>
</comment>
<feature type="binding site" evidence="7">
    <location>
        <position position="118"/>
    </location>
    <ligand>
        <name>Zn(2+)</name>
        <dbReference type="ChEBI" id="CHEBI:29105"/>
        <note>catalytic</note>
    </ligand>
</feature>
<dbReference type="GO" id="GO:0008270">
    <property type="term" value="F:zinc ion binding"/>
    <property type="evidence" value="ECO:0007669"/>
    <property type="project" value="UniProtKB-UniRule"/>
</dbReference>
<dbReference type="InterPro" id="IPR023091">
    <property type="entry name" value="MetalPrtase_cat_dom_sf_prd"/>
</dbReference>
<dbReference type="PANTHER" id="PTHR46986">
    <property type="entry name" value="ENDORIBONUCLEASE YBEY, CHLOROPLASTIC"/>
    <property type="match status" value="1"/>
</dbReference>
<keyword evidence="5 7" id="KW-0378">Hydrolase</keyword>